<accession>A0ABM5WVW1</accession>
<dbReference type="Proteomes" id="UP000065533">
    <property type="component" value="Chromosome"/>
</dbReference>
<feature type="transmembrane region" description="Helical" evidence="1">
    <location>
        <begin position="183"/>
        <end position="203"/>
    </location>
</feature>
<dbReference type="RefSeq" id="WP_058385108.1">
    <property type="nucleotide sequence ID" value="NZ_CP013661.2"/>
</dbReference>
<sequence length="498" mass="57275">MSTRNRWPALNWLLIVPVIGLYAWSIRQSLITISGIECSYNFWDLLLQGSNDVYLINYLMFPLFLFRIGYQLTHSFEYTLLIRFGSYAKWIVRQTLDFSLFTFLLLLLWNAAILSLAISLPFSMEWSEISKLDRDGNEILFILSSSFSFPLLAWAGQFLLFFLTLTIIHLLAAMLYAVSKSKWLLNSFLTSLFILAILSFKVFPSSFKWISLPNYLSLFHGIGSFGQFIIPVSVLGTLLLMGVGSLWLIGRDYPLLKTQLKEKWPIFAFSVFILFALITKAVQFRGEQMTAVDYWIVSFFGTTQEGFDILSFIFYLIVFLGFMYFVQLFLHTQLKEMNYTSIIRHRSMVKWLVGWLTKLFGFILLFLSILMASALLIGTAFDYPLIGTSLLFPGTSLPPILYHFWVNGFLQLVFYILLVILVSLLTEDVMKSFSVLLGLSIFMFPGVNFNYFFPFGLNSMGLLLESTPLVQHSGVLLIYSLLLSAALVYVLRKKDFNF</sequence>
<keyword evidence="3" id="KW-1185">Reference proteome</keyword>
<keyword evidence="1" id="KW-0472">Membrane</keyword>
<keyword evidence="1" id="KW-0812">Transmembrane</keyword>
<feature type="transmembrane region" description="Helical" evidence="1">
    <location>
        <begin position="264"/>
        <end position="282"/>
    </location>
</feature>
<feature type="transmembrane region" description="Helical" evidence="1">
    <location>
        <begin position="12"/>
        <end position="33"/>
    </location>
</feature>
<evidence type="ECO:0000256" key="1">
    <source>
        <dbReference type="SAM" id="Phobius"/>
    </source>
</evidence>
<feature type="transmembrane region" description="Helical" evidence="1">
    <location>
        <begin position="151"/>
        <end position="176"/>
    </location>
</feature>
<feature type="transmembrane region" description="Helical" evidence="1">
    <location>
        <begin position="53"/>
        <end position="70"/>
    </location>
</feature>
<feature type="transmembrane region" description="Helical" evidence="1">
    <location>
        <begin position="401"/>
        <end position="426"/>
    </location>
</feature>
<dbReference type="EMBL" id="CP013661">
    <property type="protein sequence ID" value="ALS78449.1"/>
    <property type="molecule type" value="Genomic_DNA"/>
</dbReference>
<proteinExistence type="predicted"/>
<reference evidence="2" key="1">
    <citation type="submission" date="2016-01" db="EMBL/GenBank/DDBJ databases">
        <title>Complete genome of Planococcus kocurri type strain.</title>
        <authorList>
            <person name="See-Too W.S."/>
        </authorList>
    </citation>
    <scope>NUCLEOTIDE SEQUENCE [LARGE SCALE GENOMIC DNA]</scope>
    <source>
        <strain evidence="2">ATCC 43650</strain>
    </source>
</reference>
<feature type="transmembrane region" description="Helical" evidence="1">
    <location>
        <begin position="433"/>
        <end position="453"/>
    </location>
</feature>
<evidence type="ECO:0000313" key="2">
    <source>
        <dbReference type="EMBL" id="ALS78449.1"/>
    </source>
</evidence>
<feature type="transmembrane region" description="Helical" evidence="1">
    <location>
        <begin position="351"/>
        <end position="381"/>
    </location>
</feature>
<feature type="transmembrane region" description="Helical" evidence="1">
    <location>
        <begin position="98"/>
        <end position="122"/>
    </location>
</feature>
<feature type="transmembrane region" description="Helical" evidence="1">
    <location>
        <begin position="215"/>
        <end position="243"/>
    </location>
</feature>
<feature type="transmembrane region" description="Helical" evidence="1">
    <location>
        <begin position="473"/>
        <end position="491"/>
    </location>
</feature>
<feature type="transmembrane region" description="Helical" evidence="1">
    <location>
        <begin position="309"/>
        <end position="330"/>
    </location>
</feature>
<evidence type="ECO:0000313" key="3">
    <source>
        <dbReference type="Proteomes" id="UP000065533"/>
    </source>
</evidence>
<keyword evidence="1" id="KW-1133">Transmembrane helix</keyword>
<gene>
    <name evidence="2" type="ORF">AUO94_07130</name>
</gene>
<protein>
    <submittedName>
        <fullName evidence="2">Permease</fullName>
    </submittedName>
</protein>
<name>A0ABM5WVW1_9BACL</name>
<organism evidence="2 3">
    <name type="scientific">Planococcus kocurii</name>
    <dbReference type="NCBI Taxonomy" id="1374"/>
    <lineage>
        <taxon>Bacteria</taxon>
        <taxon>Bacillati</taxon>
        <taxon>Bacillota</taxon>
        <taxon>Bacilli</taxon>
        <taxon>Bacillales</taxon>
        <taxon>Caryophanaceae</taxon>
        <taxon>Planococcus</taxon>
    </lineage>
</organism>